<evidence type="ECO:0000313" key="11">
    <source>
        <dbReference type="Proteomes" id="UP000078237"/>
    </source>
</evidence>
<dbReference type="EMBL" id="LCTW02000094">
    <property type="protein sequence ID" value="KXX79207.1"/>
    <property type="molecule type" value="Genomic_DNA"/>
</dbReference>
<dbReference type="EC" id="4.1.1.52" evidence="7"/>
<dbReference type="InterPro" id="IPR032466">
    <property type="entry name" value="Metal_Hydrolase"/>
</dbReference>
<evidence type="ECO:0000256" key="2">
    <source>
        <dbReference type="ARBA" id="ARBA00022723"/>
    </source>
</evidence>
<reference evidence="10 11" key="1">
    <citation type="journal article" date="2016" name="Genome Announc.">
        <title>Genome Sequence of Madurella mycetomatis mm55, Isolated from a Human Mycetoma Case in Sudan.</title>
        <authorList>
            <person name="Smit S."/>
            <person name="Derks M.F."/>
            <person name="Bervoets S."/>
            <person name="Fahal A."/>
            <person name="van Leeuwen W."/>
            <person name="van Belkum A."/>
            <person name="van de Sande W.W."/>
        </authorList>
    </citation>
    <scope>NUCLEOTIDE SEQUENCE [LARGE SCALE GENOMIC DNA]</scope>
    <source>
        <strain evidence="11">mm55</strain>
    </source>
</reference>
<keyword evidence="3 8" id="KW-0210">Decarboxylase</keyword>
<dbReference type="PANTHER" id="PTHR21240">
    <property type="entry name" value="2-AMINO-3-CARBOXYLMUCONATE-6-SEMIALDEHYDE DECARBOXYLASE"/>
    <property type="match status" value="1"/>
</dbReference>
<dbReference type="VEuPathDB" id="FungiDB:MMYC01_203700"/>
<dbReference type="GO" id="GO:0016787">
    <property type="term" value="F:hydrolase activity"/>
    <property type="evidence" value="ECO:0007669"/>
    <property type="project" value="InterPro"/>
</dbReference>
<dbReference type="GO" id="GO:0047596">
    <property type="term" value="F:6-methylsalicylate decarboxylase activity"/>
    <property type="evidence" value="ECO:0007669"/>
    <property type="project" value="UniProtKB-EC"/>
</dbReference>
<keyword evidence="2" id="KW-0479">Metal-binding</keyword>
<comment type="similarity">
    <text evidence="1">Belongs to the metallo-dependent hydrolases superfamily. ACMSD family.</text>
</comment>
<keyword evidence="11" id="KW-1185">Reference proteome</keyword>
<evidence type="ECO:0000256" key="5">
    <source>
        <dbReference type="ARBA" id="ARBA00023239"/>
    </source>
</evidence>
<dbReference type="InterPro" id="IPR006680">
    <property type="entry name" value="Amidohydro-rel"/>
</dbReference>
<dbReference type="GO" id="GO:0019748">
    <property type="term" value="P:secondary metabolic process"/>
    <property type="evidence" value="ECO:0007669"/>
    <property type="project" value="TreeGrafter"/>
</dbReference>
<organism evidence="10 11">
    <name type="scientific">Madurella mycetomatis</name>
    <dbReference type="NCBI Taxonomy" id="100816"/>
    <lineage>
        <taxon>Eukaryota</taxon>
        <taxon>Fungi</taxon>
        <taxon>Dikarya</taxon>
        <taxon>Ascomycota</taxon>
        <taxon>Pezizomycotina</taxon>
        <taxon>Sordariomycetes</taxon>
        <taxon>Sordariomycetidae</taxon>
        <taxon>Sordariales</taxon>
        <taxon>Sordariales incertae sedis</taxon>
        <taxon>Madurella</taxon>
    </lineage>
</organism>
<dbReference type="STRING" id="100816.A0A175W6E7"/>
<dbReference type="OrthoDB" id="2832284at2759"/>
<evidence type="ECO:0000256" key="8">
    <source>
        <dbReference type="RuleBase" id="RU366045"/>
    </source>
</evidence>
<dbReference type="AlphaFoldDB" id="A0A175W6E7"/>
<dbReference type="Proteomes" id="UP000078237">
    <property type="component" value="Unassembled WGS sequence"/>
</dbReference>
<evidence type="ECO:0000256" key="3">
    <source>
        <dbReference type="ARBA" id="ARBA00022793"/>
    </source>
</evidence>
<protein>
    <recommendedName>
        <fullName evidence="7">6-methylsalicylate decarboxylase</fullName>
        <ecNumber evidence="7">4.1.1.52</ecNumber>
    </recommendedName>
</protein>
<evidence type="ECO:0000256" key="7">
    <source>
        <dbReference type="ARBA" id="ARBA00038889"/>
    </source>
</evidence>
<comment type="caution">
    <text evidence="10">The sequence shown here is derived from an EMBL/GenBank/DDBJ whole genome shotgun (WGS) entry which is preliminary data.</text>
</comment>
<evidence type="ECO:0000256" key="4">
    <source>
        <dbReference type="ARBA" id="ARBA00022833"/>
    </source>
</evidence>
<dbReference type="InterPro" id="IPR032465">
    <property type="entry name" value="ACMSD"/>
</dbReference>
<dbReference type="GO" id="GO:0046872">
    <property type="term" value="F:metal ion binding"/>
    <property type="evidence" value="ECO:0007669"/>
    <property type="project" value="UniProtKB-KW"/>
</dbReference>
<dbReference type="GO" id="GO:0005829">
    <property type="term" value="C:cytosol"/>
    <property type="evidence" value="ECO:0007669"/>
    <property type="project" value="TreeGrafter"/>
</dbReference>
<evidence type="ECO:0000256" key="6">
    <source>
        <dbReference type="ARBA" id="ARBA00036832"/>
    </source>
</evidence>
<dbReference type="SUPFAM" id="SSF51556">
    <property type="entry name" value="Metallo-dependent hydrolases"/>
    <property type="match status" value="1"/>
</dbReference>
<dbReference type="Gene3D" id="3.20.20.140">
    <property type="entry name" value="Metal-dependent hydrolases"/>
    <property type="match status" value="1"/>
</dbReference>
<gene>
    <name evidence="10" type="ORF">MMYC01_203700</name>
</gene>
<sequence>MFCQKTWRGSGTIPPGLTPPPWTSELDIEFMDRHGIDTVILSLSAPGLAFVPPAQAASLARQTNTACAAIRDGHPRRFGFFATLPLENDDVPSSLVELTHALDVLRADGVILLSSYNGRYLGDARFRPLWQALSQRRAVVFVHPTSPPAHGQLRAGGQRGAAVLPAPLIDFPHETTRCAVHLITSNIVRDFPDIKIILSHGGGTLPFVASRIAHLTAAAGLMGAKSADEFLREARSFYFDLALTGYDEPMRLVLDFAEEGHVLYGSDFPFAKERAVATQLETLQALGGEREGRWRTSVESGAALKLFPRFGDEVQG</sequence>
<evidence type="ECO:0000256" key="1">
    <source>
        <dbReference type="ARBA" id="ARBA00005871"/>
    </source>
</evidence>
<keyword evidence="5 8" id="KW-0456">Lyase</keyword>
<evidence type="ECO:0000313" key="10">
    <source>
        <dbReference type="EMBL" id="KXX79207.1"/>
    </source>
</evidence>
<evidence type="ECO:0000259" key="9">
    <source>
        <dbReference type="Pfam" id="PF04909"/>
    </source>
</evidence>
<keyword evidence="4" id="KW-0862">Zinc</keyword>
<dbReference type="Pfam" id="PF04909">
    <property type="entry name" value="Amidohydro_2"/>
    <property type="match status" value="1"/>
</dbReference>
<feature type="domain" description="Amidohydrolase-related" evidence="9">
    <location>
        <begin position="19"/>
        <end position="307"/>
    </location>
</feature>
<accession>A0A175W6E7</accession>
<name>A0A175W6E7_9PEZI</name>
<proteinExistence type="inferred from homology"/>
<comment type="catalytic activity">
    <reaction evidence="6">
        <text>6-methylsalicylate + H(+) = 3-methylphenol + CO2</text>
        <dbReference type="Rhea" id="RHEA:23112"/>
        <dbReference type="ChEBI" id="CHEBI:15378"/>
        <dbReference type="ChEBI" id="CHEBI:16526"/>
        <dbReference type="ChEBI" id="CHEBI:17231"/>
        <dbReference type="ChEBI" id="CHEBI:36658"/>
        <dbReference type="EC" id="4.1.1.52"/>
    </reaction>
    <physiologicalReaction direction="left-to-right" evidence="6">
        <dbReference type="Rhea" id="RHEA:23113"/>
    </physiologicalReaction>
</comment>
<dbReference type="PANTHER" id="PTHR21240:SF29">
    <property type="entry name" value="AMIDOHYDROLASE-RELATED DOMAIN-CONTAINING PROTEIN"/>
    <property type="match status" value="1"/>
</dbReference>